<accession>A0ABN2FWT9</accession>
<feature type="transmembrane region" description="Helical" evidence="1">
    <location>
        <begin position="153"/>
        <end position="177"/>
    </location>
</feature>
<dbReference type="PANTHER" id="PTHR36840">
    <property type="entry name" value="BLL5714 PROTEIN"/>
    <property type="match status" value="1"/>
</dbReference>
<organism evidence="2 3">
    <name type="scientific">Microbacterium lacus</name>
    <dbReference type="NCBI Taxonomy" id="415217"/>
    <lineage>
        <taxon>Bacteria</taxon>
        <taxon>Bacillati</taxon>
        <taxon>Actinomycetota</taxon>
        <taxon>Actinomycetes</taxon>
        <taxon>Micrococcales</taxon>
        <taxon>Microbacteriaceae</taxon>
        <taxon>Microbacterium</taxon>
    </lineage>
</organism>
<feature type="transmembrane region" description="Helical" evidence="1">
    <location>
        <begin position="127"/>
        <end position="147"/>
    </location>
</feature>
<dbReference type="Proteomes" id="UP001500596">
    <property type="component" value="Unassembled WGS sequence"/>
</dbReference>
<gene>
    <name evidence="2" type="ORF">GCM10009807_01110</name>
</gene>
<keyword evidence="3" id="KW-1185">Reference proteome</keyword>
<feature type="transmembrane region" description="Helical" evidence="1">
    <location>
        <begin position="216"/>
        <end position="241"/>
    </location>
</feature>
<evidence type="ECO:0000256" key="1">
    <source>
        <dbReference type="SAM" id="Phobius"/>
    </source>
</evidence>
<protein>
    <submittedName>
        <fullName evidence="2">Low temperature requirement protein A</fullName>
    </submittedName>
</protein>
<feature type="transmembrane region" description="Helical" evidence="1">
    <location>
        <begin position="96"/>
        <end position="115"/>
    </location>
</feature>
<dbReference type="PANTHER" id="PTHR36840:SF1">
    <property type="entry name" value="BLL5714 PROTEIN"/>
    <property type="match status" value="1"/>
</dbReference>
<keyword evidence="1" id="KW-1133">Transmembrane helix</keyword>
<dbReference type="Pfam" id="PF06772">
    <property type="entry name" value="LtrA"/>
    <property type="match status" value="1"/>
</dbReference>
<evidence type="ECO:0000313" key="3">
    <source>
        <dbReference type="Proteomes" id="UP001500596"/>
    </source>
</evidence>
<feature type="transmembrane region" description="Helical" evidence="1">
    <location>
        <begin position="262"/>
        <end position="281"/>
    </location>
</feature>
<evidence type="ECO:0000313" key="2">
    <source>
        <dbReference type="EMBL" id="GAA1661176.1"/>
    </source>
</evidence>
<dbReference type="InterPro" id="IPR010640">
    <property type="entry name" value="Low_temperature_requirement_A"/>
</dbReference>
<feature type="transmembrane region" description="Helical" evidence="1">
    <location>
        <begin position="29"/>
        <end position="49"/>
    </location>
</feature>
<feature type="transmembrane region" description="Helical" evidence="1">
    <location>
        <begin position="293"/>
        <end position="319"/>
    </location>
</feature>
<keyword evidence="1" id="KW-0472">Membrane</keyword>
<proteinExistence type="predicted"/>
<feature type="transmembrane region" description="Helical" evidence="1">
    <location>
        <begin position="61"/>
        <end position="81"/>
    </location>
</feature>
<reference evidence="2 3" key="1">
    <citation type="journal article" date="2019" name="Int. J. Syst. Evol. Microbiol.">
        <title>The Global Catalogue of Microorganisms (GCM) 10K type strain sequencing project: providing services to taxonomists for standard genome sequencing and annotation.</title>
        <authorList>
            <consortium name="The Broad Institute Genomics Platform"/>
            <consortium name="The Broad Institute Genome Sequencing Center for Infectious Disease"/>
            <person name="Wu L."/>
            <person name="Ma J."/>
        </authorList>
    </citation>
    <scope>NUCLEOTIDE SEQUENCE [LARGE SCALE GENOMIC DNA]</scope>
    <source>
        <strain evidence="2 3">JCM 15575</strain>
    </source>
</reference>
<keyword evidence="1" id="KW-0812">Transmembrane</keyword>
<sequence>MTTFELFFDLVYVFAFTQVSRLMAETHSAIGILQALIILSLMWWTWVGYSWISNQASADQPFLRTVMTLAMIAVFIAALTIPEAYEDLEGGWNGPIVFATAYAAVRIIHVTLYLVVAREDSGVRRQLLIFLIALIPAVTLIFVGALLGGQAQLWLWLAGMIYDLGATWVGSALGRGWRLPSAEHWAERHGLVVILALGESIVAIGVGVAREPVDPFIMLGAAASVVLSVLLWWSYFARLAAAGEHALTARDEYARARLGADAYSYAHFVIIAGIIVTALGIEDAMKHVGDAEPFGWFGATALGAGIAMFAGGTVVFALLVGVRRPIMRAVEAVVLLAALPVLAVVPPLAALVIAVTLTGAIALTESALHRRAEAMRRS</sequence>
<feature type="transmembrane region" description="Helical" evidence="1">
    <location>
        <begin position="189"/>
        <end position="210"/>
    </location>
</feature>
<dbReference type="EMBL" id="BAAAPK010000001">
    <property type="protein sequence ID" value="GAA1661176.1"/>
    <property type="molecule type" value="Genomic_DNA"/>
</dbReference>
<name>A0ABN2FWT9_9MICO</name>
<comment type="caution">
    <text evidence="2">The sequence shown here is derived from an EMBL/GenBank/DDBJ whole genome shotgun (WGS) entry which is preliminary data.</text>
</comment>